<dbReference type="GeneID" id="93726853"/>
<evidence type="ECO:0000256" key="5">
    <source>
        <dbReference type="ARBA" id="ARBA00001954"/>
    </source>
</evidence>
<evidence type="ECO:0000313" key="15">
    <source>
        <dbReference type="EMBL" id="QQS83221.1"/>
    </source>
</evidence>
<dbReference type="InterPro" id="IPR026019">
    <property type="entry name" value="Ribul_P_3_epim"/>
</dbReference>
<dbReference type="InterPro" id="IPR011060">
    <property type="entry name" value="RibuloseP-bd_barrel"/>
</dbReference>
<dbReference type="InterPro" id="IPR000056">
    <property type="entry name" value="Ribul_P_3_epim-like"/>
</dbReference>
<dbReference type="GO" id="GO:0019323">
    <property type="term" value="P:pentose catabolic process"/>
    <property type="evidence" value="ECO:0007669"/>
    <property type="project" value="UniProtKB-UniRule"/>
</dbReference>
<feature type="binding site" evidence="10 14">
    <location>
        <begin position="196"/>
        <end position="197"/>
    </location>
    <ligand>
        <name>substrate</name>
    </ligand>
</feature>
<dbReference type="Gene3D" id="3.20.20.70">
    <property type="entry name" value="Aldolase class I"/>
    <property type="match status" value="1"/>
</dbReference>
<sequence length="217" mass="23386">MVKVYPSLLSADFLNLKAELEALEQAGVDGVHFDVMDGQFVPNISIGLPILEAVNAGTDLTIDVHLMIEDPENFIPEFAAKGADMISVHAEATPHIHRAIQLIHAHGAKAGVVINPGTPVAMIEPILHDVDYVLIMTVNPGFGGQAFISQNIDKVRALHAFKEKHDLDFDIEVDGGINEVTAEQCVNAGATMLVTGSYFFKQTDYGKVVSALKAQDN</sequence>
<comment type="cofactor">
    <cofactor evidence="2">
        <name>Mn(2+)</name>
        <dbReference type="ChEBI" id="CHEBI:29035"/>
    </cofactor>
</comment>
<evidence type="ECO:0000313" key="18">
    <source>
        <dbReference type="Proteomes" id="UP000595942"/>
    </source>
</evidence>
<dbReference type="GO" id="GO:0004750">
    <property type="term" value="F:D-ribulose-phosphate 3-epimerase activity"/>
    <property type="evidence" value="ECO:0007669"/>
    <property type="project" value="UniProtKB-UniRule"/>
</dbReference>
<comment type="function">
    <text evidence="10">Catalyzes the reversible epimerization of D-ribulose 5-phosphate to D-xylulose 5-phosphate.</text>
</comment>
<feature type="binding site" evidence="10 14">
    <location>
        <position position="7"/>
    </location>
    <ligand>
        <name>substrate</name>
    </ligand>
</feature>
<evidence type="ECO:0000256" key="3">
    <source>
        <dbReference type="ARBA" id="ARBA00001941"/>
    </source>
</evidence>
<feature type="binding site" evidence="10 14">
    <location>
        <begin position="141"/>
        <end position="144"/>
    </location>
    <ligand>
        <name>substrate</name>
    </ligand>
</feature>
<dbReference type="RefSeq" id="WP_047131280.1">
    <property type="nucleotide sequence ID" value="NZ_CP015114.1"/>
</dbReference>
<evidence type="ECO:0000256" key="6">
    <source>
        <dbReference type="ARBA" id="ARBA00009541"/>
    </source>
</evidence>
<evidence type="ECO:0000256" key="11">
    <source>
        <dbReference type="PIRNR" id="PIRNR001461"/>
    </source>
</evidence>
<dbReference type="PROSITE" id="PS01085">
    <property type="entry name" value="RIBUL_P_3_EPIMER_1"/>
    <property type="match status" value="1"/>
</dbReference>
<comment type="catalytic activity">
    <reaction evidence="1 10 11">
        <text>D-ribulose 5-phosphate = D-xylulose 5-phosphate</text>
        <dbReference type="Rhea" id="RHEA:13677"/>
        <dbReference type="ChEBI" id="CHEBI:57737"/>
        <dbReference type="ChEBI" id="CHEBI:58121"/>
        <dbReference type="EC" id="5.1.3.1"/>
    </reaction>
</comment>
<evidence type="ECO:0000313" key="17">
    <source>
        <dbReference type="Proteomes" id="UP000293854"/>
    </source>
</evidence>
<dbReference type="GO" id="GO:0006098">
    <property type="term" value="P:pentose-phosphate shunt"/>
    <property type="evidence" value="ECO:0007669"/>
    <property type="project" value="UniProtKB-UniRule"/>
</dbReference>
<dbReference type="PROSITE" id="PS01086">
    <property type="entry name" value="RIBUL_P_3_EPIMER_2"/>
    <property type="match status" value="1"/>
</dbReference>
<dbReference type="NCBIfam" id="TIGR01163">
    <property type="entry name" value="rpe"/>
    <property type="match status" value="1"/>
</dbReference>
<feature type="binding site" evidence="10 14">
    <location>
        <position position="65"/>
    </location>
    <ligand>
        <name>substrate</name>
    </ligand>
</feature>
<keyword evidence="18" id="KW-1185">Reference proteome</keyword>
<dbReference type="PANTHER" id="PTHR11749">
    <property type="entry name" value="RIBULOSE-5-PHOSPHATE-3-EPIMERASE"/>
    <property type="match status" value="1"/>
</dbReference>
<keyword evidence="13" id="KW-0862">Zinc</keyword>
<dbReference type="CDD" id="cd00429">
    <property type="entry name" value="RPE"/>
    <property type="match status" value="1"/>
</dbReference>
<keyword evidence="10 11" id="KW-0119">Carbohydrate metabolism</keyword>
<dbReference type="GO" id="GO:0005737">
    <property type="term" value="C:cytoplasm"/>
    <property type="evidence" value="ECO:0007669"/>
    <property type="project" value="UniProtKB-ARBA"/>
</dbReference>
<dbReference type="HAMAP" id="MF_02227">
    <property type="entry name" value="RPE"/>
    <property type="match status" value="1"/>
</dbReference>
<proteinExistence type="inferred from homology"/>
<dbReference type="NCBIfam" id="NF004076">
    <property type="entry name" value="PRK05581.1-4"/>
    <property type="match status" value="1"/>
</dbReference>
<protein>
    <recommendedName>
        <fullName evidence="7 10">Ribulose-phosphate 3-epimerase</fullName>
        <ecNumber evidence="7 10">5.1.3.1</ecNumber>
    </recommendedName>
</protein>
<comment type="pathway">
    <text evidence="10">Carbohydrate degradation.</text>
</comment>
<dbReference type="Pfam" id="PF00834">
    <property type="entry name" value="Ribul_P_3_epim"/>
    <property type="match status" value="1"/>
</dbReference>
<feature type="active site" description="Proton acceptor" evidence="10 12">
    <location>
        <position position="34"/>
    </location>
</feature>
<comment type="cofactor">
    <cofactor evidence="3">
        <name>Co(2+)</name>
        <dbReference type="ChEBI" id="CHEBI:48828"/>
    </cofactor>
</comment>
<comment type="cofactor">
    <cofactor evidence="10 13">
        <name>a divalent metal cation</name>
        <dbReference type="ChEBI" id="CHEBI:60240"/>
    </cofactor>
    <text evidence="10 13">Binds 1 divalent metal cation per subunit.</text>
</comment>
<evidence type="ECO:0000256" key="12">
    <source>
        <dbReference type="PIRSR" id="PIRSR001461-1"/>
    </source>
</evidence>
<dbReference type="FunFam" id="3.20.20.70:FF:000004">
    <property type="entry name" value="Ribulose-phosphate 3-epimerase"/>
    <property type="match status" value="1"/>
</dbReference>
<accession>A0A143P8Y7</accession>
<feature type="binding site" evidence="10">
    <location>
        <begin position="174"/>
        <end position="176"/>
    </location>
    <ligand>
        <name>substrate</name>
    </ligand>
</feature>
<dbReference type="EMBL" id="RQTE01000039">
    <property type="protein sequence ID" value="RZI04046.1"/>
    <property type="molecule type" value="Genomic_DNA"/>
</dbReference>
<evidence type="ECO:0000256" key="2">
    <source>
        <dbReference type="ARBA" id="ARBA00001936"/>
    </source>
</evidence>
<evidence type="ECO:0000256" key="10">
    <source>
        <dbReference type="HAMAP-Rule" id="MF_02227"/>
    </source>
</evidence>
<dbReference type="EMBL" id="CP068073">
    <property type="protein sequence ID" value="QQS83221.1"/>
    <property type="molecule type" value="Genomic_DNA"/>
</dbReference>
<evidence type="ECO:0000256" key="14">
    <source>
        <dbReference type="PIRSR" id="PIRSR001461-3"/>
    </source>
</evidence>
<dbReference type="OrthoDB" id="1645589at2"/>
<dbReference type="Proteomes" id="UP000293854">
    <property type="component" value="Unassembled WGS sequence"/>
</dbReference>
<comment type="cofactor">
    <cofactor evidence="4">
        <name>Zn(2+)</name>
        <dbReference type="ChEBI" id="CHEBI:29105"/>
    </cofactor>
</comment>
<name>A0A143P8Y7_9STAP</name>
<evidence type="ECO:0000313" key="16">
    <source>
        <dbReference type="EMBL" id="RZI04046.1"/>
    </source>
</evidence>
<feature type="binding site" evidence="14">
    <location>
        <position position="176"/>
    </location>
    <ligand>
        <name>substrate</name>
    </ligand>
</feature>
<dbReference type="Proteomes" id="UP000595942">
    <property type="component" value="Chromosome"/>
</dbReference>
<feature type="active site" description="Proton donor" evidence="10 12">
    <location>
        <position position="174"/>
    </location>
</feature>
<feature type="binding site" evidence="10 13">
    <location>
        <position position="65"/>
    </location>
    <ligand>
        <name>a divalent metal cation</name>
        <dbReference type="ChEBI" id="CHEBI:60240"/>
    </ligand>
</feature>
<dbReference type="InterPro" id="IPR013785">
    <property type="entry name" value="Aldolase_TIM"/>
</dbReference>
<reference evidence="16 17" key="1">
    <citation type="submission" date="2018-11" db="EMBL/GenBank/DDBJ databases">
        <title>Genomic profiling of Staphylococcus species from a Poultry farm system in KwaZulu-Natal, South Africa.</title>
        <authorList>
            <person name="Amoako D.G."/>
            <person name="Somboro A.M."/>
            <person name="Abia A.L.K."/>
            <person name="Bester L.A."/>
            <person name="Essack S.Y."/>
        </authorList>
    </citation>
    <scope>NUCLEOTIDE SEQUENCE [LARGE SCALE GENOMIC DNA]</scope>
    <source>
        <strain evidence="16 17">SA11</strain>
    </source>
</reference>
<reference evidence="15 18" key="2">
    <citation type="submission" date="2021-01" db="EMBL/GenBank/DDBJ databases">
        <title>FDA dAtabase for Regulatory Grade micrObial Sequences (FDA-ARGOS): Supporting development and validation of Infectious Disease Dx tests.</title>
        <authorList>
            <person name="Sproer C."/>
            <person name="Gronow S."/>
            <person name="Severitt S."/>
            <person name="Schroder I."/>
            <person name="Tallon L."/>
            <person name="Sadzewicz L."/>
            <person name="Zhao X."/>
            <person name="Boylan J."/>
            <person name="Ott S."/>
            <person name="Bowen H."/>
            <person name="Vavikolanu K."/>
            <person name="Mehta A."/>
            <person name="Aluvathingal J."/>
            <person name="Nadendla S."/>
            <person name="Lowell S."/>
            <person name="Myers T."/>
            <person name="Yan Y."/>
            <person name="Sichtig H."/>
        </authorList>
    </citation>
    <scope>NUCLEOTIDE SEQUENCE [LARGE SCALE GENOMIC DNA]</scope>
    <source>
        <strain evidence="15 18">FDAARGOS_1148</strain>
    </source>
</reference>
<evidence type="ECO:0000256" key="4">
    <source>
        <dbReference type="ARBA" id="ARBA00001947"/>
    </source>
</evidence>
<keyword evidence="9 10" id="KW-0413">Isomerase</keyword>
<dbReference type="PIRSF" id="PIRSF001461">
    <property type="entry name" value="RPE"/>
    <property type="match status" value="1"/>
</dbReference>
<keyword evidence="8 10" id="KW-0479">Metal-binding</keyword>
<dbReference type="SUPFAM" id="SSF51366">
    <property type="entry name" value="Ribulose-phoshate binding barrel"/>
    <property type="match status" value="1"/>
</dbReference>
<feature type="binding site" evidence="10 13">
    <location>
        <position position="34"/>
    </location>
    <ligand>
        <name>a divalent metal cation</name>
        <dbReference type="ChEBI" id="CHEBI:60240"/>
    </ligand>
</feature>
<keyword evidence="13" id="KW-0170">Cobalt</keyword>
<feature type="binding site" evidence="10 13">
    <location>
        <position position="32"/>
    </location>
    <ligand>
        <name>a divalent metal cation</name>
        <dbReference type="ChEBI" id="CHEBI:60240"/>
    </ligand>
</feature>
<dbReference type="AlphaFoldDB" id="A0A143P8Y7"/>
<evidence type="ECO:0000256" key="1">
    <source>
        <dbReference type="ARBA" id="ARBA00001782"/>
    </source>
</evidence>
<dbReference type="EC" id="5.1.3.1" evidence="7 10"/>
<evidence type="ECO:0000256" key="7">
    <source>
        <dbReference type="ARBA" id="ARBA00013188"/>
    </source>
</evidence>
<keyword evidence="13" id="KW-0464">Manganese</keyword>
<gene>
    <name evidence="10" type="primary">rpe</name>
    <name evidence="16" type="ORF">EIG99_01790</name>
    <name evidence="15" type="ORF">I6J05_02545</name>
</gene>
<comment type="similarity">
    <text evidence="6 10 11">Belongs to the ribulose-phosphate 3-epimerase family.</text>
</comment>
<evidence type="ECO:0000256" key="8">
    <source>
        <dbReference type="ARBA" id="ARBA00022723"/>
    </source>
</evidence>
<evidence type="ECO:0000256" key="9">
    <source>
        <dbReference type="ARBA" id="ARBA00023235"/>
    </source>
</evidence>
<dbReference type="KEGG" id="scv:A4G25_03175"/>
<evidence type="ECO:0000256" key="13">
    <source>
        <dbReference type="PIRSR" id="PIRSR001461-2"/>
    </source>
</evidence>
<organism evidence="16 17">
    <name type="scientific">Staphylococcus condimenti</name>
    <dbReference type="NCBI Taxonomy" id="70255"/>
    <lineage>
        <taxon>Bacteria</taxon>
        <taxon>Bacillati</taxon>
        <taxon>Bacillota</taxon>
        <taxon>Bacilli</taxon>
        <taxon>Bacillales</taxon>
        <taxon>Staphylococcaceae</taxon>
        <taxon>Staphylococcus</taxon>
    </lineage>
</organism>
<comment type="cofactor">
    <cofactor evidence="5">
        <name>Fe(2+)</name>
        <dbReference type="ChEBI" id="CHEBI:29033"/>
    </cofactor>
</comment>
<dbReference type="GO" id="GO:0046872">
    <property type="term" value="F:metal ion binding"/>
    <property type="evidence" value="ECO:0007669"/>
    <property type="project" value="UniProtKB-UniRule"/>
</dbReference>
<feature type="binding site" evidence="10 13">
    <location>
        <position position="174"/>
    </location>
    <ligand>
        <name>a divalent metal cation</name>
        <dbReference type="ChEBI" id="CHEBI:60240"/>
    </ligand>
</feature>